<accession>A0ABU2BJG7</accession>
<name>A0ABU2BJG7_9MICC</name>
<protein>
    <submittedName>
        <fullName evidence="1">Uncharacterized protein</fullName>
    </submittedName>
</protein>
<keyword evidence="2" id="KW-1185">Reference proteome</keyword>
<reference evidence="1 2" key="1">
    <citation type="submission" date="2023-07" db="EMBL/GenBank/DDBJ databases">
        <title>Sequencing the genomes of 1000 actinobacteria strains.</title>
        <authorList>
            <person name="Klenk H.-P."/>
        </authorList>
    </citation>
    <scope>NUCLEOTIDE SEQUENCE [LARGE SCALE GENOMIC DNA]</scope>
    <source>
        <strain evidence="1 2">DSM 20167</strain>
    </source>
</reference>
<evidence type="ECO:0000313" key="2">
    <source>
        <dbReference type="Proteomes" id="UP001183817"/>
    </source>
</evidence>
<sequence>MLNCLSVNRGNAKAGPTPRAIGVGPAVLVRQLLLPELVGEGVGQLALGGPEAE</sequence>
<comment type="caution">
    <text evidence="1">The sequence shown here is derived from an EMBL/GenBank/DDBJ whole genome shotgun (WGS) entry which is preliminary data.</text>
</comment>
<gene>
    <name evidence="1" type="ORF">J2S64_002446</name>
</gene>
<organism evidence="1 2">
    <name type="scientific">Paeniglutamicibacter sulfureus</name>
    <dbReference type="NCBI Taxonomy" id="43666"/>
    <lineage>
        <taxon>Bacteria</taxon>
        <taxon>Bacillati</taxon>
        <taxon>Actinomycetota</taxon>
        <taxon>Actinomycetes</taxon>
        <taxon>Micrococcales</taxon>
        <taxon>Micrococcaceae</taxon>
        <taxon>Paeniglutamicibacter</taxon>
    </lineage>
</organism>
<proteinExistence type="predicted"/>
<dbReference type="Proteomes" id="UP001183817">
    <property type="component" value="Unassembled WGS sequence"/>
</dbReference>
<evidence type="ECO:0000313" key="1">
    <source>
        <dbReference type="EMBL" id="MDR7358755.1"/>
    </source>
</evidence>
<dbReference type="EMBL" id="JAVDYI010000001">
    <property type="protein sequence ID" value="MDR7358755.1"/>
    <property type="molecule type" value="Genomic_DNA"/>
</dbReference>